<keyword evidence="1" id="KW-0812">Transmembrane</keyword>
<accession>A0A379FDC4</accession>
<dbReference type="Proteomes" id="UP000254331">
    <property type="component" value="Unassembled WGS sequence"/>
</dbReference>
<keyword evidence="1" id="KW-1133">Transmembrane helix</keyword>
<dbReference type="Gene3D" id="2.60.40.1090">
    <property type="entry name" value="Fimbrial-type adhesion domain"/>
    <property type="match status" value="1"/>
</dbReference>
<reference evidence="2 3" key="1">
    <citation type="submission" date="2018-06" db="EMBL/GenBank/DDBJ databases">
        <authorList>
            <consortium name="Pathogen Informatics"/>
            <person name="Doyle S."/>
        </authorList>
    </citation>
    <scope>NUCLEOTIDE SEQUENCE [LARGE SCALE GENOMIC DNA]</scope>
    <source>
        <strain evidence="2 3">NCTC10376</strain>
    </source>
</reference>
<dbReference type="EMBL" id="UGTW01000001">
    <property type="protein sequence ID" value="SUC17616.1"/>
    <property type="molecule type" value="Genomic_DNA"/>
</dbReference>
<sequence>MKINEDNRTKTDVSEHQTCWSLLTGAGLALLLMVGLSRDASALTITIPYDYTITANTCWLSPETSGGSGSFVGQFGDFTLAWDGALGTSDVTGYTKSMKTFGFNMNCDGDIYQPRLTITATNPQYDEPSHVMYTTDTTNSAMGFAIQFNNDNTDRTQLNPSITPTNGMMINVSEVNPGNVKVIRLNAWPTLMPDKSIRDITGGMDVRGTVTIEVRYN</sequence>
<feature type="transmembrane region" description="Helical" evidence="1">
    <location>
        <begin position="20"/>
        <end position="37"/>
    </location>
</feature>
<organism evidence="2 3">
    <name type="scientific">Proteus vulgaris</name>
    <dbReference type="NCBI Taxonomy" id="585"/>
    <lineage>
        <taxon>Bacteria</taxon>
        <taxon>Pseudomonadati</taxon>
        <taxon>Pseudomonadota</taxon>
        <taxon>Gammaproteobacteria</taxon>
        <taxon>Enterobacterales</taxon>
        <taxon>Morganellaceae</taxon>
        <taxon>Proteus</taxon>
    </lineage>
</organism>
<dbReference type="GeneID" id="93394084"/>
<gene>
    <name evidence="2" type="ORF">NCTC10376_03567</name>
</gene>
<keyword evidence="1" id="KW-0472">Membrane</keyword>
<dbReference type="InterPro" id="IPR008966">
    <property type="entry name" value="Adhesion_dom_sf"/>
</dbReference>
<proteinExistence type="predicted"/>
<evidence type="ECO:0000256" key="1">
    <source>
        <dbReference type="SAM" id="Phobius"/>
    </source>
</evidence>
<dbReference type="SUPFAM" id="SSF49401">
    <property type="entry name" value="Bacterial adhesins"/>
    <property type="match status" value="1"/>
</dbReference>
<evidence type="ECO:0000313" key="3">
    <source>
        <dbReference type="Proteomes" id="UP000254331"/>
    </source>
</evidence>
<dbReference type="GO" id="GO:0009289">
    <property type="term" value="C:pilus"/>
    <property type="evidence" value="ECO:0007669"/>
    <property type="project" value="InterPro"/>
</dbReference>
<protein>
    <submittedName>
        <fullName evidence="2">P pilus assembly protein, pilin FimA</fullName>
    </submittedName>
</protein>
<dbReference type="AlphaFoldDB" id="A0A379FDC4"/>
<dbReference type="InterPro" id="IPR036937">
    <property type="entry name" value="Adhesion_dom_fimbrial_sf"/>
</dbReference>
<evidence type="ECO:0000313" key="2">
    <source>
        <dbReference type="EMBL" id="SUC17616.1"/>
    </source>
</evidence>
<dbReference type="RefSeq" id="WP_036936294.1">
    <property type="nucleotide sequence ID" value="NZ_CABMNT010000001.1"/>
</dbReference>
<dbReference type="GO" id="GO:0007155">
    <property type="term" value="P:cell adhesion"/>
    <property type="evidence" value="ECO:0007669"/>
    <property type="project" value="InterPro"/>
</dbReference>
<name>A0A379FDC4_PROVU</name>